<reference evidence="1 2" key="1">
    <citation type="submission" date="2015-12" db="EMBL/GenBank/DDBJ databases">
        <title>Water chestnut soymovirus-1 exists as an endogenous plant pararetroviral sequence in water chestnut.</title>
        <authorList>
            <person name="Zhang F.P."/>
            <person name="Wang L.P."/>
            <person name="Hong N."/>
            <person name="Wang G.P."/>
        </authorList>
    </citation>
    <scope>NUCLEOTIDE SEQUENCE [LARGE SCALE GENOMIC DNA]</scope>
    <source>
        <strain evidence="1">TuanFeng</strain>
    </source>
</reference>
<dbReference type="Proteomes" id="UP000201102">
    <property type="component" value="Genome"/>
</dbReference>
<organism evidence="1 2">
    <name type="scientific">Water chestnut soymovirus 1</name>
    <dbReference type="NCBI Taxonomy" id="1848040"/>
    <lineage>
        <taxon>Viruses</taxon>
        <taxon>Riboviria</taxon>
        <taxon>Pararnavirae</taxon>
        <taxon>Artverviricota</taxon>
        <taxon>Revtraviricetes</taxon>
        <taxon>Ortervirales</taxon>
        <taxon>Caulimoviridae</taxon>
        <taxon>Soymovirus</taxon>
        <taxon>Soymovirus eleocharis</taxon>
    </lineage>
</organism>
<dbReference type="RefSeq" id="YP_009254006.1">
    <property type="nucleotide sequence ID" value="NC_030205.1"/>
</dbReference>
<protein>
    <submittedName>
        <fullName evidence="1">Uncharacterized protein</fullName>
    </submittedName>
</protein>
<accession>A0A172PC82</accession>
<dbReference type="KEGG" id="vg:27912021"/>
<evidence type="ECO:0000313" key="2">
    <source>
        <dbReference type="Proteomes" id="UP000201102"/>
    </source>
</evidence>
<dbReference type="GeneID" id="27912021"/>
<name>A0A172PC82_9VIRU</name>
<dbReference type="EMBL" id="KU365408">
    <property type="protein sequence ID" value="AND65750.1"/>
    <property type="molecule type" value="Genomic_DNA"/>
</dbReference>
<keyword evidence="2" id="KW-1185">Reference proteome</keyword>
<proteinExistence type="predicted"/>
<sequence length="63" mass="6982">MSNHNMSLTMQVESIKVDIALLQADIEIIKNNLKEIVQMLNALKAGINITSSLSRNITLLPPH</sequence>
<gene>
    <name evidence="1" type="ORF">WCSV-1gp3</name>
</gene>
<evidence type="ECO:0000313" key="1">
    <source>
        <dbReference type="EMBL" id="AND65750.1"/>
    </source>
</evidence>